<dbReference type="EMBL" id="CAJEWN010000101">
    <property type="protein sequence ID" value="CAD2164073.1"/>
    <property type="molecule type" value="Genomic_DNA"/>
</dbReference>
<evidence type="ECO:0000313" key="1">
    <source>
        <dbReference type="EMBL" id="CAD2164073.1"/>
    </source>
</evidence>
<proteinExistence type="predicted"/>
<protein>
    <submittedName>
        <fullName evidence="1">Uncharacterized protein</fullName>
    </submittedName>
</protein>
<accession>A0A6V7URM2</accession>
<reference evidence="1 2" key="1">
    <citation type="submission" date="2020-08" db="EMBL/GenBank/DDBJ databases">
        <authorList>
            <person name="Koutsovoulos G."/>
            <person name="Danchin GJ E."/>
        </authorList>
    </citation>
    <scope>NUCLEOTIDE SEQUENCE [LARGE SCALE GENOMIC DNA]</scope>
</reference>
<dbReference type="Proteomes" id="UP000580250">
    <property type="component" value="Unassembled WGS sequence"/>
</dbReference>
<dbReference type="AlphaFoldDB" id="A0A6V7URM2"/>
<organism evidence="1 2">
    <name type="scientific">Meloidogyne enterolobii</name>
    <name type="common">Root-knot nematode worm</name>
    <name type="synonym">Meloidogyne mayaguensis</name>
    <dbReference type="NCBI Taxonomy" id="390850"/>
    <lineage>
        <taxon>Eukaryota</taxon>
        <taxon>Metazoa</taxon>
        <taxon>Ecdysozoa</taxon>
        <taxon>Nematoda</taxon>
        <taxon>Chromadorea</taxon>
        <taxon>Rhabditida</taxon>
        <taxon>Tylenchina</taxon>
        <taxon>Tylenchomorpha</taxon>
        <taxon>Tylenchoidea</taxon>
        <taxon>Meloidogynidae</taxon>
        <taxon>Meloidogyninae</taxon>
        <taxon>Meloidogyne</taxon>
    </lineage>
</organism>
<evidence type="ECO:0000313" key="2">
    <source>
        <dbReference type="Proteomes" id="UP000580250"/>
    </source>
</evidence>
<comment type="caution">
    <text evidence="1">The sequence shown here is derived from an EMBL/GenBank/DDBJ whole genome shotgun (WGS) entry which is preliminary data.</text>
</comment>
<name>A0A6V7URM2_MELEN</name>
<dbReference type="OrthoDB" id="5905661at2759"/>
<sequence length="199" mass="23348">MDNVNLYKSILTHSLGDLKGLKNELHFYFIFIYADICENTKKFYKEEMGVKEVNEIKKVVNNIIKNANAFEIEESTGKKLNIKSIQNLILRWKKVLNIQNKNKCKKLFSNYSDNSDISKMRMLFSLYHANLLIKIKNENKQIYEEFLKYLQKTNGAKTRLRQLLFGIEVGATDKKYPLLDFPSYPNEYSDLILLVNIGM</sequence>
<gene>
    <name evidence="1" type="ORF">MENT_LOCUS16376</name>
</gene>